<dbReference type="EMBL" id="BMQM01000068">
    <property type="protein sequence ID" value="GGR76386.1"/>
    <property type="molecule type" value="Genomic_DNA"/>
</dbReference>
<evidence type="ECO:0000256" key="2">
    <source>
        <dbReference type="ARBA" id="ARBA00023163"/>
    </source>
</evidence>
<dbReference type="Proteomes" id="UP000634308">
    <property type="component" value="Unassembled WGS sequence"/>
</dbReference>
<name>A0ABQ2RXK4_9DEIO</name>
<proteinExistence type="predicted"/>
<dbReference type="Gene3D" id="1.25.40.10">
    <property type="entry name" value="Tetratricopeptide repeat domain"/>
    <property type="match status" value="3"/>
</dbReference>
<dbReference type="InterPro" id="IPR027417">
    <property type="entry name" value="P-loop_NTPase"/>
</dbReference>
<organism evidence="5 6">
    <name type="scientific">Deinococcus seoulensis</name>
    <dbReference type="NCBI Taxonomy" id="1837379"/>
    <lineage>
        <taxon>Bacteria</taxon>
        <taxon>Thermotogati</taxon>
        <taxon>Deinococcota</taxon>
        <taxon>Deinococci</taxon>
        <taxon>Deinococcales</taxon>
        <taxon>Deinococcaceae</taxon>
        <taxon>Deinococcus</taxon>
    </lineage>
</organism>
<keyword evidence="2" id="KW-0804">Transcription</keyword>
<dbReference type="Pfam" id="PF03704">
    <property type="entry name" value="BTAD"/>
    <property type="match status" value="1"/>
</dbReference>
<protein>
    <submittedName>
        <fullName evidence="5">SARP family transcriptional regulator</fullName>
    </submittedName>
</protein>
<dbReference type="SUPFAM" id="SSF52540">
    <property type="entry name" value="P-loop containing nucleoside triphosphate hydrolases"/>
    <property type="match status" value="1"/>
</dbReference>
<dbReference type="InterPro" id="IPR005158">
    <property type="entry name" value="BTAD"/>
</dbReference>
<keyword evidence="1" id="KW-0805">Transcription regulation</keyword>
<reference evidence="6" key="1">
    <citation type="journal article" date="2019" name="Int. J. Syst. Evol. Microbiol.">
        <title>The Global Catalogue of Microorganisms (GCM) 10K type strain sequencing project: providing services to taxonomists for standard genome sequencing and annotation.</title>
        <authorList>
            <consortium name="The Broad Institute Genomics Platform"/>
            <consortium name="The Broad Institute Genome Sequencing Center for Infectious Disease"/>
            <person name="Wu L."/>
            <person name="Ma J."/>
        </authorList>
    </citation>
    <scope>NUCLEOTIDE SEQUENCE [LARGE SCALE GENOMIC DNA]</scope>
    <source>
        <strain evidence="6">JCM 31404</strain>
    </source>
</reference>
<feature type="domain" description="Bacterial transcriptional activator" evidence="4">
    <location>
        <begin position="93"/>
        <end position="231"/>
    </location>
</feature>
<dbReference type="InterPro" id="IPR019734">
    <property type="entry name" value="TPR_rpt"/>
</dbReference>
<dbReference type="Pfam" id="PF13424">
    <property type="entry name" value="TPR_12"/>
    <property type="match status" value="1"/>
</dbReference>
<accession>A0ABQ2RXK4</accession>
<dbReference type="Pfam" id="PF00931">
    <property type="entry name" value="NB-ARC"/>
    <property type="match status" value="1"/>
</dbReference>
<evidence type="ECO:0000313" key="5">
    <source>
        <dbReference type="EMBL" id="GGR76386.1"/>
    </source>
</evidence>
<dbReference type="PANTHER" id="PTHR35807:SF1">
    <property type="entry name" value="TRANSCRIPTIONAL REGULATOR REDD"/>
    <property type="match status" value="1"/>
</dbReference>
<dbReference type="SMART" id="SM01043">
    <property type="entry name" value="BTAD"/>
    <property type="match status" value="1"/>
</dbReference>
<sequence>MSGTVPHPLQAQLLGAPTFTWTGQEVRVPPRLAALLAFLALEGPADRENLLELFWPGGSSQHLRQALYSLRQQPGSSDWLQERPGTVAVHVTTDVSELELLLSAALPPAERLRAWPTGAFLETVHLDRAGPARDWVRHHQERLQQAQAQAFDRWGNQELQRGNPEALDVARCWVATDPLSEAAAVLMMRVQARTGNLAEVKATWNALRRSLRQALDAEPSDDTRTVYETLSGDGGQRGLARLITTSDESFDPDEPLHGRDSELARLVSLLRSGERVIVHGLPGMGKTRLAMAVASRYLQGGESILWCVIGNDRPDATLSALQDALQSHRQPLPDALRHRNVTLCVLDDVWSQETLSALLSVLPPELPVLVTSRTRWPGLIPLTLPRLARPDAEALLTSHASGNEDPHNERDALCALLGDHPLALRLAGRTMHALNWPSSQLAQALHDSPHTVGGGYLAALLHCSVSTLSAPEYEAYLGMGSLPVPAVTPELLSMALRRDVQETEQVLYSLMLRGLISRAATPGSGTVRYLMHELTWSHARTHRALQVKTVYQAALTYAAQHANTPATLDAERPLLIEVVRQASQEEPDLLIDLFTAWLGGAYIAARGFPTAHLDLLKNAAERAARTQRWPQAATLYGKLADIQHGLLGDGISAAQHYSCAAQMAGQAGLVERQATFLGLGATVRAIHHLPETHETLQQAVICAQRSADPICLARIHEQRGFILAMTGDFSGAVTAFETARVTLRPHLASPHLLSAAQSAYLSATSNLAQAEQRLGQLEQAASHREEALELAIERDEHLRIAHAHADLGEVRLLQGLHDLARAHLQQAISLYRTLGAASPETATRVLLGTIPPPTDSRGQLATE</sequence>
<dbReference type="PRINTS" id="PR00364">
    <property type="entry name" value="DISEASERSIST"/>
</dbReference>
<evidence type="ECO:0000256" key="3">
    <source>
        <dbReference type="SAM" id="Coils"/>
    </source>
</evidence>
<dbReference type="PANTHER" id="PTHR35807">
    <property type="entry name" value="TRANSCRIPTIONAL REGULATOR REDD-RELATED"/>
    <property type="match status" value="1"/>
</dbReference>
<evidence type="ECO:0000259" key="4">
    <source>
        <dbReference type="SMART" id="SM01043"/>
    </source>
</evidence>
<evidence type="ECO:0000256" key="1">
    <source>
        <dbReference type="ARBA" id="ARBA00023015"/>
    </source>
</evidence>
<evidence type="ECO:0000313" key="6">
    <source>
        <dbReference type="Proteomes" id="UP000634308"/>
    </source>
</evidence>
<feature type="coiled-coil region" evidence="3">
    <location>
        <begin position="753"/>
        <end position="787"/>
    </location>
</feature>
<dbReference type="RefSeq" id="WP_189066898.1">
    <property type="nucleotide sequence ID" value="NZ_BMQM01000068.1"/>
</dbReference>
<keyword evidence="3" id="KW-0175">Coiled coil</keyword>
<dbReference type="SUPFAM" id="SSF48452">
    <property type="entry name" value="TPR-like"/>
    <property type="match status" value="2"/>
</dbReference>
<keyword evidence="6" id="KW-1185">Reference proteome</keyword>
<gene>
    <name evidence="5" type="ORF">GCM10008959_41440</name>
</gene>
<dbReference type="Gene3D" id="3.40.50.300">
    <property type="entry name" value="P-loop containing nucleotide triphosphate hydrolases"/>
    <property type="match status" value="1"/>
</dbReference>
<dbReference type="InterPro" id="IPR011990">
    <property type="entry name" value="TPR-like_helical_dom_sf"/>
</dbReference>
<dbReference type="InterPro" id="IPR051677">
    <property type="entry name" value="AfsR-DnrI-RedD_regulator"/>
</dbReference>
<comment type="caution">
    <text evidence="5">The sequence shown here is derived from an EMBL/GenBank/DDBJ whole genome shotgun (WGS) entry which is preliminary data.</text>
</comment>
<dbReference type="SMART" id="SM00028">
    <property type="entry name" value="TPR"/>
    <property type="match status" value="3"/>
</dbReference>
<dbReference type="InterPro" id="IPR002182">
    <property type="entry name" value="NB-ARC"/>
</dbReference>